<reference evidence="2" key="1">
    <citation type="submission" date="2020-05" db="EMBL/GenBank/DDBJ databases">
        <title>Genomic Encyclopedia of Type Strains, Phase IV (KMG-V): Genome sequencing to study the core and pangenomes of soil and plant-associated prokaryotes.</title>
        <authorList>
            <person name="Whitman W."/>
        </authorList>
    </citation>
    <scope>NUCLEOTIDE SEQUENCE</scope>
    <source>
        <strain evidence="2">16F</strain>
    </source>
</reference>
<gene>
    <name evidence="2" type="ORF">HNQ03_003219</name>
</gene>
<organism evidence="2 3">
    <name type="scientific">Frigoriflavimonas asaccharolytica</name>
    <dbReference type="NCBI Taxonomy" id="2735899"/>
    <lineage>
        <taxon>Bacteria</taxon>
        <taxon>Pseudomonadati</taxon>
        <taxon>Bacteroidota</taxon>
        <taxon>Flavobacteriia</taxon>
        <taxon>Flavobacteriales</taxon>
        <taxon>Weeksellaceae</taxon>
        <taxon>Frigoriflavimonas</taxon>
    </lineage>
</organism>
<feature type="coiled-coil region" evidence="1">
    <location>
        <begin position="161"/>
        <end position="218"/>
    </location>
</feature>
<protein>
    <recommendedName>
        <fullName evidence="4">LysM domain-containing protein</fullName>
    </recommendedName>
</protein>
<evidence type="ECO:0008006" key="4">
    <source>
        <dbReference type="Google" id="ProtNLM"/>
    </source>
</evidence>
<dbReference type="AlphaFoldDB" id="A0A8J8GA06"/>
<dbReference type="Proteomes" id="UP000610746">
    <property type="component" value="Unassembled WGS sequence"/>
</dbReference>
<accession>A0A8J8GA06</accession>
<keyword evidence="3" id="KW-1185">Reference proteome</keyword>
<keyword evidence="1" id="KW-0175">Coiled coil</keyword>
<evidence type="ECO:0000313" key="3">
    <source>
        <dbReference type="Proteomes" id="UP000610746"/>
    </source>
</evidence>
<sequence>MEYKLYNIIQGDTLESIAKKNKISIDEMLDFHNRNSGMMQQFFAEPIPVHISEIRIPLEQKKNEEDLIDYDLITKYRCEQTVVTKLNGIPTNTATTKREFQLKKIIKEDNLFIEIKILDNIIEMNPAQYQEAINLVSELDNIKCDGIILKVNNITGGIKKVNNHQEIIEKWKNHRNLLESKYGFIRDAKSKESIGKFIDTAGKQIENEKALIDDLKMKMFFEVIFNKYLVNATDKMDEYSRNVYSQLFEGEIVELKIKQDLLRESEDQILVRKVSSINEATKSSANLEEKYDEKFKPILKYKFSEYNASYRERVVYNDKINLPEEGEVTMIEEVKNNIQLLVNYNFRKIE</sequence>
<proteinExistence type="predicted"/>
<evidence type="ECO:0000313" key="2">
    <source>
        <dbReference type="EMBL" id="NRS94119.1"/>
    </source>
</evidence>
<evidence type="ECO:0000256" key="1">
    <source>
        <dbReference type="SAM" id="Coils"/>
    </source>
</evidence>
<name>A0A8J8GA06_9FLAO</name>
<comment type="caution">
    <text evidence="2">The sequence shown here is derived from an EMBL/GenBank/DDBJ whole genome shotgun (WGS) entry which is preliminary data.</text>
</comment>
<dbReference type="RefSeq" id="WP_173780644.1">
    <property type="nucleotide sequence ID" value="NZ_JABSNO010000047.1"/>
</dbReference>
<dbReference type="EMBL" id="JABSNO010000047">
    <property type="protein sequence ID" value="NRS94119.1"/>
    <property type="molecule type" value="Genomic_DNA"/>
</dbReference>